<accession>A0A8S1JEW3</accession>
<protein>
    <submittedName>
        <fullName evidence="2">Uncharacterized protein</fullName>
    </submittedName>
</protein>
<feature type="compositionally biased region" description="Basic and acidic residues" evidence="1">
    <location>
        <begin position="150"/>
        <end position="184"/>
    </location>
</feature>
<dbReference type="AlphaFoldDB" id="A0A8S1JEW3"/>
<feature type="region of interest" description="Disordered" evidence="1">
    <location>
        <begin position="71"/>
        <end position="241"/>
    </location>
</feature>
<gene>
    <name evidence="2" type="ORF">OSTQU699_LOCUS7750</name>
</gene>
<name>A0A8S1JEW3_9CHLO</name>
<feature type="compositionally biased region" description="Basic and acidic residues" evidence="1">
    <location>
        <begin position="193"/>
        <end position="232"/>
    </location>
</feature>
<organism evidence="2 3">
    <name type="scientific">Ostreobium quekettii</name>
    <dbReference type="NCBI Taxonomy" id="121088"/>
    <lineage>
        <taxon>Eukaryota</taxon>
        <taxon>Viridiplantae</taxon>
        <taxon>Chlorophyta</taxon>
        <taxon>core chlorophytes</taxon>
        <taxon>Ulvophyceae</taxon>
        <taxon>TCBD clade</taxon>
        <taxon>Bryopsidales</taxon>
        <taxon>Ostreobineae</taxon>
        <taxon>Ostreobiaceae</taxon>
        <taxon>Ostreobium</taxon>
    </lineage>
</organism>
<reference evidence="2" key="1">
    <citation type="submission" date="2020-12" db="EMBL/GenBank/DDBJ databases">
        <authorList>
            <person name="Iha C."/>
        </authorList>
    </citation>
    <scope>NUCLEOTIDE SEQUENCE</scope>
</reference>
<evidence type="ECO:0000256" key="1">
    <source>
        <dbReference type="SAM" id="MobiDB-lite"/>
    </source>
</evidence>
<sequence length="241" mass="27585">MSWQDLKDYLRDNNCVPQYTEILRRGEGRAAFASVEDCENALMILKEIGPTQGIYAELDDPGMDAQAAVPRGRTDLPHRYPSSRNDGYGYAHGSGQDAQAYDSRYGPPDDGYHRYQGHRSYRDVPTYSANGASYRPQYARYTSHMPPPPDYRERRKSDNLGQAGDRRERPYYYRDDSYGGHESRTGGPRRHTSRYEEDGIREYGVGARREYGSSRRHSDELSRAAGGPDRRGRPIQRQAPY</sequence>
<dbReference type="Proteomes" id="UP000708148">
    <property type="component" value="Unassembled WGS sequence"/>
</dbReference>
<keyword evidence="3" id="KW-1185">Reference proteome</keyword>
<evidence type="ECO:0000313" key="3">
    <source>
        <dbReference type="Proteomes" id="UP000708148"/>
    </source>
</evidence>
<dbReference type="EMBL" id="CAJHUC010001811">
    <property type="protein sequence ID" value="CAD7702393.1"/>
    <property type="molecule type" value="Genomic_DNA"/>
</dbReference>
<proteinExistence type="predicted"/>
<evidence type="ECO:0000313" key="2">
    <source>
        <dbReference type="EMBL" id="CAD7702393.1"/>
    </source>
</evidence>
<comment type="caution">
    <text evidence="2">The sequence shown here is derived from an EMBL/GenBank/DDBJ whole genome shotgun (WGS) entry which is preliminary data.</text>
</comment>